<dbReference type="Gramene" id="Zm00001eb185140_T001">
    <property type="protein sequence ID" value="Zm00001eb185140_P001"/>
    <property type="gene ID" value="Zm00001eb185140"/>
</dbReference>
<dbReference type="EnsemblPlants" id="Zm00001eb185140_T001">
    <property type="protein sequence ID" value="Zm00001eb185140_P001"/>
    <property type="gene ID" value="Zm00001eb185140"/>
</dbReference>
<proteinExistence type="predicted"/>
<dbReference type="InParanoid" id="A0A804NTJ6"/>
<organism evidence="1 2">
    <name type="scientific">Zea mays</name>
    <name type="common">Maize</name>
    <dbReference type="NCBI Taxonomy" id="4577"/>
    <lineage>
        <taxon>Eukaryota</taxon>
        <taxon>Viridiplantae</taxon>
        <taxon>Streptophyta</taxon>
        <taxon>Embryophyta</taxon>
        <taxon>Tracheophyta</taxon>
        <taxon>Spermatophyta</taxon>
        <taxon>Magnoliopsida</taxon>
        <taxon>Liliopsida</taxon>
        <taxon>Poales</taxon>
        <taxon>Poaceae</taxon>
        <taxon>PACMAD clade</taxon>
        <taxon>Panicoideae</taxon>
        <taxon>Andropogonodae</taxon>
        <taxon>Andropogoneae</taxon>
        <taxon>Tripsacinae</taxon>
        <taxon>Zea</taxon>
    </lineage>
</organism>
<reference evidence="2" key="1">
    <citation type="journal article" date="2009" name="Science">
        <title>The B73 maize genome: complexity, diversity, and dynamics.</title>
        <authorList>
            <person name="Schnable P.S."/>
            <person name="Ware D."/>
            <person name="Fulton R.S."/>
            <person name="Stein J.C."/>
            <person name="Wei F."/>
            <person name="Pasternak S."/>
            <person name="Liang C."/>
            <person name="Zhang J."/>
            <person name="Fulton L."/>
            <person name="Graves T.A."/>
            <person name="Minx P."/>
            <person name="Reily A.D."/>
            <person name="Courtney L."/>
            <person name="Kruchowski S.S."/>
            <person name="Tomlinson C."/>
            <person name="Strong C."/>
            <person name="Delehaunty K."/>
            <person name="Fronick C."/>
            <person name="Courtney B."/>
            <person name="Rock S.M."/>
            <person name="Belter E."/>
            <person name="Du F."/>
            <person name="Kim K."/>
            <person name="Abbott R.M."/>
            <person name="Cotton M."/>
            <person name="Levy A."/>
            <person name="Marchetto P."/>
            <person name="Ochoa K."/>
            <person name="Jackson S.M."/>
            <person name="Gillam B."/>
            <person name="Chen W."/>
            <person name="Yan L."/>
            <person name="Higginbotham J."/>
            <person name="Cardenas M."/>
            <person name="Waligorski J."/>
            <person name="Applebaum E."/>
            <person name="Phelps L."/>
            <person name="Falcone J."/>
            <person name="Kanchi K."/>
            <person name="Thane T."/>
            <person name="Scimone A."/>
            <person name="Thane N."/>
            <person name="Henke J."/>
            <person name="Wang T."/>
            <person name="Ruppert J."/>
            <person name="Shah N."/>
            <person name="Rotter K."/>
            <person name="Hodges J."/>
            <person name="Ingenthron E."/>
            <person name="Cordes M."/>
            <person name="Kohlberg S."/>
            <person name="Sgro J."/>
            <person name="Delgado B."/>
            <person name="Mead K."/>
            <person name="Chinwalla A."/>
            <person name="Leonard S."/>
            <person name="Crouse K."/>
            <person name="Collura K."/>
            <person name="Kudrna D."/>
            <person name="Currie J."/>
            <person name="He R."/>
            <person name="Angelova A."/>
            <person name="Rajasekar S."/>
            <person name="Mueller T."/>
            <person name="Lomeli R."/>
            <person name="Scara G."/>
            <person name="Ko A."/>
            <person name="Delaney K."/>
            <person name="Wissotski M."/>
            <person name="Lopez G."/>
            <person name="Campos D."/>
            <person name="Braidotti M."/>
            <person name="Ashley E."/>
            <person name="Golser W."/>
            <person name="Kim H."/>
            <person name="Lee S."/>
            <person name="Lin J."/>
            <person name="Dujmic Z."/>
            <person name="Kim W."/>
            <person name="Talag J."/>
            <person name="Zuccolo A."/>
            <person name="Fan C."/>
            <person name="Sebastian A."/>
            <person name="Kramer M."/>
            <person name="Spiegel L."/>
            <person name="Nascimento L."/>
            <person name="Zutavern T."/>
            <person name="Miller B."/>
            <person name="Ambroise C."/>
            <person name="Muller S."/>
            <person name="Spooner W."/>
            <person name="Narechania A."/>
            <person name="Ren L."/>
            <person name="Wei S."/>
            <person name="Kumari S."/>
            <person name="Faga B."/>
            <person name="Levy M.J."/>
            <person name="McMahan L."/>
            <person name="Van Buren P."/>
            <person name="Vaughn M.W."/>
            <person name="Ying K."/>
            <person name="Yeh C.-T."/>
            <person name="Emrich S.J."/>
            <person name="Jia Y."/>
            <person name="Kalyanaraman A."/>
            <person name="Hsia A.-P."/>
            <person name="Barbazuk W.B."/>
            <person name="Baucom R.S."/>
            <person name="Brutnell T.P."/>
            <person name="Carpita N.C."/>
            <person name="Chaparro C."/>
            <person name="Chia J.-M."/>
            <person name="Deragon J.-M."/>
            <person name="Estill J.C."/>
            <person name="Fu Y."/>
            <person name="Jeddeloh J.A."/>
            <person name="Han Y."/>
            <person name="Lee H."/>
            <person name="Li P."/>
            <person name="Lisch D.R."/>
            <person name="Liu S."/>
            <person name="Liu Z."/>
            <person name="Nagel D.H."/>
            <person name="McCann M.C."/>
            <person name="SanMiguel P."/>
            <person name="Myers A.M."/>
            <person name="Nettleton D."/>
            <person name="Nguyen J."/>
            <person name="Penning B.W."/>
            <person name="Ponnala L."/>
            <person name="Schneider K.L."/>
            <person name="Schwartz D.C."/>
            <person name="Sharma A."/>
            <person name="Soderlund C."/>
            <person name="Springer N.M."/>
            <person name="Sun Q."/>
            <person name="Wang H."/>
            <person name="Waterman M."/>
            <person name="Westerman R."/>
            <person name="Wolfgruber T.K."/>
            <person name="Yang L."/>
            <person name="Yu Y."/>
            <person name="Zhang L."/>
            <person name="Zhou S."/>
            <person name="Zhu Q."/>
            <person name="Bennetzen J.L."/>
            <person name="Dawe R.K."/>
            <person name="Jiang J."/>
            <person name="Jiang N."/>
            <person name="Presting G.G."/>
            <person name="Wessler S.R."/>
            <person name="Aluru S."/>
            <person name="Martienssen R.A."/>
            <person name="Clifton S.W."/>
            <person name="McCombie W.R."/>
            <person name="Wing R.A."/>
            <person name="Wilson R.K."/>
        </authorList>
    </citation>
    <scope>NUCLEOTIDE SEQUENCE [LARGE SCALE GENOMIC DNA]</scope>
    <source>
        <strain evidence="2">cv. B73</strain>
    </source>
</reference>
<evidence type="ECO:0000313" key="1">
    <source>
        <dbReference type="EnsemblPlants" id="Zm00001eb185140_P001"/>
    </source>
</evidence>
<protein>
    <submittedName>
        <fullName evidence="1">Uncharacterized protein</fullName>
    </submittedName>
</protein>
<evidence type="ECO:0000313" key="2">
    <source>
        <dbReference type="Proteomes" id="UP000007305"/>
    </source>
</evidence>
<reference evidence="1" key="3">
    <citation type="submission" date="2021-05" db="UniProtKB">
        <authorList>
            <consortium name="EnsemblPlants"/>
        </authorList>
    </citation>
    <scope>IDENTIFICATION</scope>
    <source>
        <strain evidence="1">cv. B73</strain>
    </source>
</reference>
<dbReference type="AlphaFoldDB" id="A0A804NTJ6"/>
<reference evidence="1" key="2">
    <citation type="submission" date="2019-07" db="EMBL/GenBank/DDBJ databases">
        <authorList>
            <person name="Seetharam A."/>
            <person name="Woodhouse M."/>
            <person name="Cannon E."/>
        </authorList>
    </citation>
    <scope>NUCLEOTIDE SEQUENCE [LARGE SCALE GENOMIC DNA]</scope>
    <source>
        <strain evidence="1">cv. B73</strain>
    </source>
</reference>
<name>A0A804NTJ6_MAIZE</name>
<accession>A0A804NTJ6</accession>
<sequence>MDFQKESTFDMWSTVGPCFNSSKCHSFNVKPFHLMDKQLKSHPPKNVESEILSEHIKKEKGGSKGWKMTILSEERNMGWNGGR</sequence>
<keyword evidence="2" id="KW-1185">Reference proteome</keyword>
<dbReference type="Proteomes" id="UP000007305">
    <property type="component" value="Chromosome 4"/>
</dbReference>